<comment type="caution">
    <text evidence="2">The sequence shown here is derived from an EMBL/GenBank/DDBJ whole genome shotgun (WGS) entry which is preliminary data.</text>
</comment>
<feature type="compositionally biased region" description="Low complexity" evidence="1">
    <location>
        <begin position="74"/>
        <end position="84"/>
    </location>
</feature>
<feature type="compositionally biased region" description="Low complexity" evidence="1">
    <location>
        <begin position="1"/>
        <end position="11"/>
    </location>
</feature>
<sequence>MVGAAATTTNTHTHRLSQLSHSRPESSRPPSISCMAPGSSYWKRRPLSPAWLLIDGDVPISRPSLGSPTEMEEPASSVPASPVSNRTSYHEEPSMLINPFAHLPATQETSSSTTCSCVTFRY</sequence>
<keyword evidence="3" id="KW-1185">Reference proteome</keyword>
<feature type="region of interest" description="Disordered" evidence="1">
    <location>
        <begin position="1"/>
        <end position="38"/>
    </location>
</feature>
<organism evidence="2 3">
    <name type="scientific">Adiantum capillus-veneris</name>
    <name type="common">Maidenhair fern</name>
    <dbReference type="NCBI Taxonomy" id="13818"/>
    <lineage>
        <taxon>Eukaryota</taxon>
        <taxon>Viridiplantae</taxon>
        <taxon>Streptophyta</taxon>
        <taxon>Embryophyta</taxon>
        <taxon>Tracheophyta</taxon>
        <taxon>Polypodiopsida</taxon>
        <taxon>Polypodiidae</taxon>
        <taxon>Polypodiales</taxon>
        <taxon>Pteridineae</taxon>
        <taxon>Pteridaceae</taxon>
        <taxon>Vittarioideae</taxon>
        <taxon>Adiantum</taxon>
    </lineage>
</organism>
<gene>
    <name evidence="2" type="ORF">GOP47_0025256</name>
</gene>
<evidence type="ECO:0000256" key="1">
    <source>
        <dbReference type="SAM" id="MobiDB-lite"/>
    </source>
</evidence>
<dbReference type="Proteomes" id="UP000886520">
    <property type="component" value="Chromosome 25"/>
</dbReference>
<accession>A0A9D4U0H4</accession>
<evidence type="ECO:0000313" key="3">
    <source>
        <dbReference type="Proteomes" id="UP000886520"/>
    </source>
</evidence>
<reference evidence="2" key="1">
    <citation type="submission" date="2021-01" db="EMBL/GenBank/DDBJ databases">
        <title>Adiantum capillus-veneris genome.</title>
        <authorList>
            <person name="Fang Y."/>
            <person name="Liao Q."/>
        </authorList>
    </citation>
    <scope>NUCLEOTIDE SEQUENCE</scope>
    <source>
        <strain evidence="2">H3</strain>
        <tissue evidence="2">Leaf</tissue>
    </source>
</reference>
<dbReference type="EMBL" id="JABFUD020000025">
    <property type="protein sequence ID" value="KAI5058937.1"/>
    <property type="molecule type" value="Genomic_DNA"/>
</dbReference>
<evidence type="ECO:0000313" key="2">
    <source>
        <dbReference type="EMBL" id="KAI5058937.1"/>
    </source>
</evidence>
<proteinExistence type="predicted"/>
<protein>
    <submittedName>
        <fullName evidence="2">Uncharacterized protein</fullName>
    </submittedName>
</protein>
<name>A0A9D4U0H4_ADICA</name>
<dbReference type="AlphaFoldDB" id="A0A9D4U0H4"/>
<feature type="region of interest" description="Disordered" evidence="1">
    <location>
        <begin position="63"/>
        <end position="90"/>
    </location>
</feature>